<dbReference type="EMBL" id="CP056065">
    <property type="protein sequence ID" value="UVC54040.1"/>
    <property type="molecule type" value="Genomic_DNA"/>
</dbReference>
<sequence length="144" mass="16622">MYDTSVRKGKKYHEQNSFGIKSVLEWSCPKIDELSSCIPKKKLPVLPEKVHQKLYGIPGQNIFTYDLDKPRPRKKIMPQIEVGMIPKEDSTPVCRFITRVNTAFKDSLEKSLIPHDNTETRLKGKNILNRDHISHLKASNHVNE</sequence>
<evidence type="ECO:0000313" key="1">
    <source>
        <dbReference type="EMBL" id="UVC54040.1"/>
    </source>
</evidence>
<dbReference type="AlphaFoldDB" id="A0A976SK21"/>
<evidence type="ECO:0000313" key="2">
    <source>
        <dbReference type="Proteomes" id="UP000244803"/>
    </source>
</evidence>
<reference evidence="1" key="1">
    <citation type="submission" date="2022-07" db="EMBL/GenBank/DDBJ databases">
        <title>Evaluation of T. orientalis genome assembly methods using nanopore sequencing and analysis of variation between genomes.</title>
        <authorList>
            <person name="Yam J."/>
            <person name="Micallef M.L."/>
            <person name="Liu M."/>
            <person name="Djordjevic S.P."/>
            <person name="Bogema D.R."/>
            <person name="Jenkins C."/>
        </authorList>
    </citation>
    <scope>NUCLEOTIDE SEQUENCE</scope>
    <source>
        <strain evidence="1">Fish Creek</strain>
    </source>
</reference>
<accession>A0A976SK21</accession>
<organism evidence="1 2">
    <name type="scientific">Theileria orientalis</name>
    <dbReference type="NCBI Taxonomy" id="68886"/>
    <lineage>
        <taxon>Eukaryota</taxon>
        <taxon>Sar</taxon>
        <taxon>Alveolata</taxon>
        <taxon>Apicomplexa</taxon>
        <taxon>Aconoidasida</taxon>
        <taxon>Piroplasmida</taxon>
        <taxon>Theileriidae</taxon>
        <taxon>Theileria</taxon>
    </lineage>
</organism>
<gene>
    <name evidence="1" type="ORF">MACJ_003368</name>
</gene>
<name>A0A976SK21_THEOR</name>
<dbReference type="Proteomes" id="UP000244803">
    <property type="component" value="Chromosome 1"/>
</dbReference>
<proteinExistence type="predicted"/>
<protein>
    <submittedName>
        <fullName evidence="1">Uncharacterized protein</fullName>
    </submittedName>
</protein>